<gene>
    <name evidence="2" type="ORF">T265_04406</name>
</gene>
<keyword evidence="3" id="KW-1185">Reference proteome</keyword>
<sequence>MNFRSDLASLLFRLKFRLACSTSSNPYTEFMSPYSVLMPVVPTKSCIPSSCYLPDDASTINGNPFTHSTEMSASDTPVLSAFHTRCSFRLALQGVQRSFTKKLVPLSNSLSYRSQCQTLGLEPLWFRRFKRSLTLLHRLPHKSAFIAEAGPKVNPRPRYRFRNSCKLFVSPQLVQLHATTSFYQAHFVNQTKNIPTCFSRNWSRRPSPCTTYRLRLIIAMLHSSYFFLIPLPPRLQTSAAVAQTLRTTFIHSTWLVLGPHLHGPSNEGKVSVTLHRPHSIWYSRHGNTYPLSDCSTHDDRYAARRKPKYVSAVMALHFHTQCSGTPATVLFRGSTTTSRPLEPFDFIHSFRLALCISNISPSKVSLALASLQRWRQKTPGHFTAAELGTLGFVIGRNTPSKVGLAYTSSALLVGVPQGTVLGLHLVLIYVNDLPEVRSSSRQLFCGRLEILDF</sequence>
<evidence type="ECO:0000313" key="3">
    <source>
        <dbReference type="Proteomes" id="UP000054324"/>
    </source>
</evidence>
<dbReference type="RefSeq" id="XP_009167409.1">
    <property type="nucleotide sequence ID" value="XM_009169145.1"/>
</dbReference>
<reference evidence="2 3" key="1">
    <citation type="submission" date="2013-11" db="EMBL/GenBank/DDBJ databases">
        <title>Opisthorchis viverrini - life in the bile duct.</title>
        <authorList>
            <person name="Young N.D."/>
            <person name="Nagarajan N."/>
            <person name="Lin S.J."/>
            <person name="Korhonen P.K."/>
            <person name="Jex A.R."/>
            <person name="Hall R.S."/>
            <person name="Safavi-Hemami H."/>
            <person name="Kaewkong W."/>
            <person name="Bertrand D."/>
            <person name="Gao S."/>
            <person name="Seet Q."/>
            <person name="Wongkham S."/>
            <person name="Teh B.T."/>
            <person name="Wongkham C."/>
            <person name="Intapan P.M."/>
            <person name="Maleewong W."/>
            <person name="Yang X."/>
            <person name="Hu M."/>
            <person name="Wang Z."/>
            <person name="Hofmann A."/>
            <person name="Sternberg P.W."/>
            <person name="Tan P."/>
            <person name="Wang J."/>
            <person name="Gasser R.B."/>
        </authorList>
    </citation>
    <scope>NUCLEOTIDE SEQUENCE [LARGE SCALE GENOMIC DNA]</scope>
</reference>
<dbReference type="AlphaFoldDB" id="A0A074ZZX8"/>
<dbReference type="KEGG" id="ovi:T265_04406"/>
<dbReference type="EMBL" id="KL596690">
    <property type="protein sequence ID" value="KER28865.1"/>
    <property type="molecule type" value="Genomic_DNA"/>
</dbReference>
<dbReference type="OrthoDB" id="10663289at2759"/>
<dbReference type="Proteomes" id="UP000054324">
    <property type="component" value="Unassembled WGS sequence"/>
</dbReference>
<organism evidence="2 3">
    <name type="scientific">Opisthorchis viverrini</name>
    <name type="common">Southeast Asian liver fluke</name>
    <dbReference type="NCBI Taxonomy" id="6198"/>
    <lineage>
        <taxon>Eukaryota</taxon>
        <taxon>Metazoa</taxon>
        <taxon>Spiralia</taxon>
        <taxon>Lophotrochozoa</taxon>
        <taxon>Platyhelminthes</taxon>
        <taxon>Trematoda</taxon>
        <taxon>Digenea</taxon>
        <taxon>Opisthorchiida</taxon>
        <taxon>Opisthorchiata</taxon>
        <taxon>Opisthorchiidae</taxon>
        <taxon>Opisthorchis</taxon>
    </lineage>
</organism>
<name>A0A074ZZX8_OPIVI</name>
<feature type="signal peptide" evidence="1">
    <location>
        <begin position="1"/>
        <end position="21"/>
    </location>
</feature>
<accession>A0A074ZZX8</accession>
<evidence type="ECO:0000313" key="2">
    <source>
        <dbReference type="EMBL" id="KER28865.1"/>
    </source>
</evidence>
<protein>
    <recommendedName>
        <fullName evidence="4">Reverse transcriptase domain-containing protein</fullName>
    </recommendedName>
</protein>
<dbReference type="CTD" id="20318588"/>
<feature type="chain" id="PRO_5001705405" description="Reverse transcriptase domain-containing protein" evidence="1">
    <location>
        <begin position="22"/>
        <end position="453"/>
    </location>
</feature>
<evidence type="ECO:0008006" key="4">
    <source>
        <dbReference type="Google" id="ProtNLM"/>
    </source>
</evidence>
<evidence type="ECO:0000256" key="1">
    <source>
        <dbReference type="SAM" id="SignalP"/>
    </source>
</evidence>
<proteinExistence type="predicted"/>
<keyword evidence="1" id="KW-0732">Signal</keyword>
<dbReference type="STRING" id="6198.A0A074ZZX8"/>
<dbReference type="GeneID" id="20318588"/>